<evidence type="ECO:0000256" key="6">
    <source>
        <dbReference type="RuleBase" id="RU000356"/>
    </source>
</evidence>
<evidence type="ECO:0000256" key="3">
    <source>
        <dbReference type="ARBA" id="ARBA00022621"/>
    </source>
</evidence>
<dbReference type="InterPro" id="IPR012292">
    <property type="entry name" value="Globin/Proto"/>
</dbReference>
<dbReference type="InterPro" id="IPR044399">
    <property type="entry name" value="Mb-like_M"/>
</dbReference>
<evidence type="ECO:0000256" key="4">
    <source>
        <dbReference type="ARBA" id="ARBA00022723"/>
    </source>
</evidence>
<keyword evidence="4" id="KW-0479">Metal-binding</keyword>
<evidence type="ECO:0000256" key="1">
    <source>
        <dbReference type="ARBA" id="ARBA00022448"/>
    </source>
</evidence>
<dbReference type="CDD" id="cd01040">
    <property type="entry name" value="Mb-like"/>
    <property type="match status" value="1"/>
</dbReference>
<keyword evidence="3 6" id="KW-0561">Oxygen transport</keyword>
<dbReference type="AlphaFoldDB" id="A0A1B6LAH6"/>
<dbReference type="InterPro" id="IPR050532">
    <property type="entry name" value="Globin-like_OT"/>
</dbReference>
<keyword evidence="2 6" id="KW-0349">Heme</keyword>
<comment type="similarity">
    <text evidence="6">Belongs to the globin family.</text>
</comment>
<feature type="domain" description="Globin" evidence="7">
    <location>
        <begin position="1"/>
        <end position="124"/>
    </location>
</feature>
<accession>A0A1B6LAH6</accession>
<dbReference type="EMBL" id="GEBQ01019268">
    <property type="protein sequence ID" value="JAT20709.1"/>
    <property type="molecule type" value="Transcribed_RNA"/>
</dbReference>
<keyword evidence="5" id="KW-0408">Iron</keyword>
<dbReference type="GO" id="GO:0046872">
    <property type="term" value="F:metal ion binding"/>
    <property type="evidence" value="ECO:0007669"/>
    <property type="project" value="UniProtKB-KW"/>
</dbReference>
<gene>
    <name evidence="8" type="ORF">g.6842</name>
</gene>
<evidence type="ECO:0000256" key="5">
    <source>
        <dbReference type="ARBA" id="ARBA00023004"/>
    </source>
</evidence>
<feature type="non-terminal residue" evidence="8">
    <location>
        <position position="1"/>
    </location>
</feature>
<evidence type="ECO:0000313" key="8">
    <source>
        <dbReference type="EMBL" id="JAT20709.1"/>
    </source>
</evidence>
<dbReference type="GO" id="GO:0005344">
    <property type="term" value="F:oxygen carrier activity"/>
    <property type="evidence" value="ECO:0007669"/>
    <property type="project" value="UniProtKB-KW"/>
</dbReference>
<dbReference type="GO" id="GO:0019825">
    <property type="term" value="F:oxygen binding"/>
    <property type="evidence" value="ECO:0007669"/>
    <property type="project" value="InterPro"/>
</dbReference>
<dbReference type="PANTHER" id="PTHR46458">
    <property type="entry name" value="BLR2807 PROTEIN"/>
    <property type="match status" value="1"/>
</dbReference>
<organism evidence="8">
    <name type="scientific">Graphocephala atropunctata</name>
    <dbReference type="NCBI Taxonomy" id="36148"/>
    <lineage>
        <taxon>Eukaryota</taxon>
        <taxon>Metazoa</taxon>
        <taxon>Ecdysozoa</taxon>
        <taxon>Arthropoda</taxon>
        <taxon>Hexapoda</taxon>
        <taxon>Insecta</taxon>
        <taxon>Pterygota</taxon>
        <taxon>Neoptera</taxon>
        <taxon>Paraneoptera</taxon>
        <taxon>Hemiptera</taxon>
        <taxon>Auchenorrhyncha</taxon>
        <taxon>Membracoidea</taxon>
        <taxon>Cicadellidae</taxon>
        <taxon>Cicadellinae</taxon>
        <taxon>Cicadellini</taxon>
        <taxon>Graphocephala</taxon>
    </lineage>
</organism>
<dbReference type="Gene3D" id="1.10.490.10">
    <property type="entry name" value="Globins"/>
    <property type="match status" value="1"/>
</dbReference>
<dbReference type="Pfam" id="PF00042">
    <property type="entry name" value="Globin"/>
    <property type="match status" value="1"/>
</dbReference>
<dbReference type="PROSITE" id="PS01033">
    <property type="entry name" value="GLOBIN"/>
    <property type="match status" value="1"/>
</dbReference>
<reference evidence="8" key="1">
    <citation type="submission" date="2015-11" db="EMBL/GenBank/DDBJ databases">
        <title>De novo transcriptome assembly of four potential Pierce s Disease insect vectors from Arizona vineyards.</title>
        <authorList>
            <person name="Tassone E.E."/>
        </authorList>
    </citation>
    <scope>NUCLEOTIDE SEQUENCE</scope>
</reference>
<keyword evidence="1 6" id="KW-0813">Transport</keyword>
<dbReference type="GO" id="GO:0020037">
    <property type="term" value="F:heme binding"/>
    <property type="evidence" value="ECO:0007669"/>
    <property type="project" value="InterPro"/>
</dbReference>
<evidence type="ECO:0000259" key="7">
    <source>
        <dbReference type="PROSITE" id="PS01033"/>
    </source>
</evidence>
<dbReference type="SUPFAM" id="SSF46458">
    <property type="entry name" value="Globin-like"/>
    <property type="match status" value="1"/>
</dbReference>
<protein>
    <recommendedName>
        <fullName evidence="7">Globin domain-containing protein</fullName>
    </recommendedName>
</protein>
<dbReference type="InterPro" id="IPR000971">
    <property type="entry name" value="Globin"/>
</dbReference>
<dbReference type="PANTHER" id="PTHR46458:SF1">
    <property type="entry name" value="GEO09476P1"/>
    <property type="match status" value="1"/>
</dbReference>
<dbReference type="InterPro" id="IPR009050">
    <property type="entry name" value="Globin-like_sf"/>
</dbReference>
<proteinExistence type="inferred from homology"/>
<name>A0A1B6LAH6_9HEMI</name>
<sequence length="164" mass="19123">LTEKDLRLGRIVWCKNVEAHPDIGLVIFRELFKQYPDIESYFVHLKGEQKDIYDSPLFRNHMTERVVPKLQEVFDTLDKPKELTDLMTRLGEYHAKLKVSTHQVDNMLGVVVDALKSVMTEKMQPNEELAVRNCLRMAFAITNGAIDKYEKEKLNVTRDTSKDR</sequence>
<evidence type="ECO:0000256" key="2">
    <source>
        <dbReference type="ARBA" id="ARBA00022617"/>
    </source>
</evidence>